<organism evidence="2 3">
    <name type="scientific">Araneus ventricosus</name>
    <name type="common">Orbweaver spider</name>
    <name type="synonym">Epeira ventricosa</name>
    <dbReference type="NCBI Taxonomy" id="182803"/>
    <lineage>
        <taxon>Eukaryota</taxon>
        <taxon>Metazoa</taxon>
        <taxon>Ecdysozoa</taxon>
        <taxon>Arthropoda</taxon>
        <taxon>Chelicerata</taxon>
        <taxon>Arachnida</taxon>
        <taxon>Araneae</taxon>
        <taxon>Araneomorphae</taxon>
        <taxon>Entelegynae</taxon>
        <taxon>Araneoidea</taxon>
        <taxon>Araneidae</taxon>
        <taxon>Araneus</taxon>
    </lineage>
</organism>
<dbReference type="Proteomes" id="UP000499080">
    <property type="component" value="Unassembled WGS sequence"/>
</dbReference>
<dbReference type="EMBL" id="BGPR01181121">
    <property type="protein sequence ID" value="GBM62943.1"/>
    <property type="molecule type" value="Genomic_DNA"/>
</dbReference>
<name>A0A4Y2HCC6_ARAVE</name>
<dbReference type="InterPro" id="IPR043502">
    <property type="entry name" value="DNA/RNA_pol_sf"/>
</dbReference>
<evidence type="ECO:0000259" key="1">
    <source>
        <dbReference type="Pfam" id="PF00078"/>
    </source>
</evidence>
<keyword evidence="3" id="KW-1185">Reference proteome</keyword>
<dbReference type="PANTHER" id="PTHR19446">
    <property type="entry name" value="REVERSE TRANSCRIPTASES"/>
    <property type="match status" value="1"/>
</dbReference>
<dbReference type="AlphaFoldDB" id="A0A4Y2HCC6"/>
<gene>
    <name evidence="2" type="primary">X-elementORF2_659</name>
    <name evidence="2" type="ORF">AVEN_68924_1</name>
</gene>
<keyword evidence="2" id="KW-0695">RNA-directed DNA polymerase</keyword>
<dbReference type="CDD" id="cd01650">
    <property type="entry name" value="RT_nLTR_like"/>
    <property type="match status" value="1"/>
</dbReference>
<accession>A0A4Y2HCC6</accession>
<dbReference type="OrthoDB" id="6429725at2759"/>
<dbReference type="Pfam" id="PF00078">
    <property type="entry name" value="RVT_1"/>
    <property type="match status" value="1"/>
</dbReference>
<protein>
    <submittedName>
        <fullName evidence="2">Putative RNA-directed DNA polymerase from transposon X-element</fullName>
    </submittedName>
</protein>
<evidence type="ECO:0000313" key="2">
    <source>
        <dbReference type="EMBL" id="GBM62943.1"/>
    </source>
</evidence>
<keyword evidence="2" id="KW-0548">Nucleotidyltransferase</keyword>
<feature type="domain" description="Reverse transcriptase" evidence="1">
    <location>
        <begin position="66"/>
        <end position="166"/>
    </location>
</feature>
<dbReference type="InterPro" id="IPR000477">
    <property type="entry name" value="RT_dom"/>
</dbReference>
<sequence length="208" mass="24067">MFELKRALSHSRNTSPGPDGITYCMLRHLNEHSLSNILRLFNRIWEEHLFPSKWREATVIPILKPGKDPGNPLNYRPIATSCFCKTLERMINARLVYELEVNGCISPYQSGFRKGRSTTDNISFLESQIRNAFVKRNHLVSIFFDLEKAYDRTWRYGILRALSDFGPLRGTSSIDVTGFTTPRYPSVCSPFEFCLLFEFHLFSSFPRG</sequence>
<evidence type="ECO:0000313" key="3">
    <source>
        <dbReference type="Proteomes" id="UP000499080"/>
    </source>
</evidence>
<keyword evidence="2" id="KW-0808">Transferase</keyword>
<comment type="caution">
    <text evidence="2">The sequence shown here is derived from an EMBL/GenBank/DDBJ whole genome shotgun (WGS) entry which is preliminary data.</text>
</comment>
<dbReference type="SUPFAM" id="SSF56672">
    <property type="entry name" value="DNA/RNA polymerases"/>
    <property type="match status" value="1"/>
</dbReference>
<proteinExistence type="predicted"/>
<dbReference type="GO" id="GO:0003964">
    <property type="term" value="F:RNA-directed DNA polymerase activity"/>
    <property type="evidence" value="ECO:0007669"/>
    <property type="project" value="UniProtKB-KW"/>
</dbReference>
<reference evidence="2 3" key="1">
    <citation type="journal article" date="2019" name="Sci. Rep.">
        <title>Orb-weaving spider Araneus ventricosus genome elucidates the spidroin gene catalogue.</title>
        <authorList>
            <person name="Kono N."/>
            <person name="Nakamura H."/>
            <person name="Ohtoshi R."/>
            <person name="Moran D.A.P."/>
            <person name="Shinohara A."/>
            <person name="Yoshida Y."/>
            <person name="Fujiwara M."/>
            <person name="Mori M."/>
            <person name="Tomita M."/>
            <person name="Arakawa K."/>
        </authorList>
    </citation>
    <scope>NUCLEOTIDE SEQUENCE [LARGE SCALE GENOMIC DNA]</scope>
</reference>